<evidence type="ECO:0000256" key="4">
    <source>
        <dbReference type="ARBA" id="ARBA00022452"/>
    </source>
</evidence>
<dbReference type="GO" id="GO:0009279">
    <property type="term" value="C:cell outer membrane"/>
    <property type="evidence" value="ECO:0007669"/>
    <property type="project" value="UniProtKB-SubCell"/>
</dbReference>
<dbReference type="Proteomes" id="UP000237771">
    <property type="component" value="Unassembled WGS sequence"/>
</dbReference>
<dbReference type="InterPro" id="IPR051906">
    <property type="entry name" value="TolC-like"/>
</dbReference>
<dbReference type="Pfam" id="PF02321">
    <property type="entry name" value="OEP"/>
    <property type="match status" value="2"/>
</dbReference>
<dbReference type="EMBL" id="PVUB01000007">
    <property type="protein sequence ID" value="PRZ22159.1"/>
    <property type="molecule type" value="Genomic_DNA"/>
</dbReference>
<feature type="coiled-coil region" evidence="8">
    <location>
        <begin position="366"/>
        <end position="418"/>
    </location>
</feature>
<dbReference type="InterPro" id="IPR003423">
    <property type="entry name" value="OMP_efflux"/>
</dbReference>
<keyword evidence="4" id="KW-1134">Transmembrane beta strand</keyword>
<evidence type="ECO:0000256" key="9">
    <source>
        <dbReference type="SAM" id="Phobius"/>
    </source>
</evidence>
<dbReference type="GO" id="GO:0015562">
    <property type="term" value="F:efflux transmembrane transporter activity"/>
    <property type="evidence" value="ECO:0007669"/>
    <property type="project" value="InterPro"/>
</dbReference>
<comment type="similarity">
    <text evidence="2">Belongs to the outer membrane factor (OMF) (TC 1.B.17) family.</text>
</comment>
<dbReference type="SUPFAM" id="SSF56954">
    <property type="entry name" value="Outer membrane efflux proteins (OEP)"/>
    <property type="match status" value="1"/>
</dbReference>
<evidence type="ECO:0000256" key="6">
    <source>
        <dbReference type="ARBA" id="ARBA00023136"/>
    </source>
</evidence>
<dbReference type="PANTHER" id="PTHR30026:SF21">
    <property type="entry name" value="SLR1270 PROTEIN"/>
    <property type="match status" value="1"/>
</dbReference>
<keyword evidence="8" id="KW-0175">Coiled coil</keyword>
<dbReference type="GO" id="GO:0015288">
    <property type="term" value="F:porin activity"/>
    <property type="evidence" value="ECO:0007669"/>
    <property type="project" value="TreeGrafter"/>
</dbReference>
<keyword evidence="13" id="KW-1185">Reference proteome</keyword>
<comment type="subcellular location">
    <subcellularLocation>
        <location evidence="1">Cell outer membrane</location>
    </subcellularLocation>
</comment>
<gene>
    <name evidence="10" type="ORF">BC624_107161</name>
    <name evidence="11" type="ORF">SAMN05443373_107161</name>
</gene>
<evidence type="ECO:0000256" key="8">
    <source>
        <dbReference type="SAM" id="Coils"/>
    </source>
</evidence>
<keyword evidence="3" id="KW-0813">Transport</keyword>
<evidence type="ECO:0000256" key="1">
    <source>
        <dbReference type="ARBA" id="ARBA00004442"/>
    </source>
</evidence>
<reference evidence="11" key="1">
    <citation type="submission" date="2016-11" db="EMBL/GenBank/DDBJ databases">
        <authorList>
            <person name="Jaros S."/>
            <person name="Januszkiewicz K."/>
            <person name="Wedrychowicz H."/>
        </authorList>
    </citation>
    <scope>NUCLEOTIDE SEQUENCE [LARGE SCALE GENOMIC DNA]</scope>
    <source>
        <strain evidence="11">DSM 19729</strain>
    </source>
</reference>
<keyword evidence="6 9" id="KW-0472">Membrane</keyword>
<dbReference type="EMBL" id="FQWO01000007">
    <property type="protein sequence ID" value="SHH11506.1"/>
    <property type="molecule type" value="Genomic_DNA"/>
</dbReference>
<reference evidence="10 13" key="3">
    <citation type="submission" date="2018-03" db="EMBL/GenBank/DDBJ databases">
        <title>Genomic Encyclopedia of Archaeal and Bacterial Type Strains, Phase II (KMG-II): from individual species to whole genera.</title>
        <authorList>
            <person name="Goeker M."/>
        </authorList>
    </citation>
    <scope>NUCLEOTIDE SEQUENCE [LARGE SCALE GENOMIC DNA]</scope>
    <source>
        <strain evidence="10 13">DSM 17797</strain>
    </source>
</reference>
<evidence type="ECO:0000256" key="7">
    <source>
        <dbReference type="ARBA" id="ARBA00023237"/>
    </source>
</evidence>
<evidence type="ECO:0000313" key="12">
    <source>
        <dbReference type="Proteomes" id="UP000184384"/>
    </source>
</evidence>
<dbReference type="Proteomes" id="UP000184384">
    <property type="component" value="Unassembled WGS sequence"/>
</dbReference>
<keyword evidence="9" id="KW-1133">Transmembrane helix</keyword>
<evidence type="ECO:0000313" key="13">
    <source>
        <dbReference type="Proteomes" id="UP000237771"/>
    </source>
</evidence>
<evidence type="ECO:0000313" key="10">
    <source>
        <dbReference type="EMBL" id="PRZ22159.1"/>
    </source>
</evidence>
<evidence type="ECO:0000256" key="5">
    <source>
        <dbReference type="ARBA" id="ARBA00022692"/>
    </source>
</evidence>
<sequence>MLFLFYRTSVTLVTVYVFSDIYLYCINLEKTIMKQINTLLLFGILSFSAVGFSQDTLTISKKEIWQKASDKNLQIKIVNQDFKSAQADYRQSNSLFLPSISASHTAISTTNPLMAFGSKLNQEILTQSDFNPALLNNPARTKNFATKIEVLQPLINVDGLYGRQAAKAKMQAFQLQTERTKEYLELEVNKAFMELQLGYKAVKVLEKANTTAAANLKLIENYFKQGILQKTDLLSVQVRVNEIKNQLQYAKSNVQNASDYLGFLLNEDTGTKVYKPIEELENAIAIQTINTTLSSNRKDIQAMDKSSEAYAKMVQSSKMNFLPRLNAFGSYELYDDKLFGTNAKGYLIGAQVSWNVFDGYKSIGKMEKAKADFQKSEMENQQYKSKSQLELNKTNRQLKDAENKVNLSKLALEQSQEAYRIRSNRFTQGLEKTTDLLQAETQMSQKELEFLQAVFEYNFTQEYLQFLTK</sequence>
<evidence type="ECO:0000256" key="3">
    <source>
        <dbReference type="ARBA" id="ARBA00022448"/>
    </source>
</evidence>
<name>A0A1M5QCC5_9FLAO</name>
<dbReference type="Gene3D" id="1.20.1600.10">
    <property type="entry name" value="Outer membrane efflux proteins (OEP)"/>
    <property type="match status" value="1"/>
</dbReference>
<protein>
    <submittedName>
        <fullName evidence="11">Outer membrane protein TolC</fullName>
    </submittedName>
</protein>
<evidence type="ECO:0000313" key="11">
    <source>
        <dbReference type="EMBL" id="SHH11506.1"/>
    </source>
</evidence>
<dbReference type="PANTHER" id="PTHR30026">
    <property type="entry name" value="OUTER MEMBRANE PROTEIN TOLC"/>
    <property type="match status" value="1"/>
</dbReference>
<dbReference type="STRING" id="280093.SAMN05443373_107161"/>
<accession>A0A1M5QCC5</accession>
<feature type="transmembrane region" description="Helical" evidence="9">
    <location>
        <begin position="6"/>
        <end position="24"/>
    </location>
</feature>
<organism evidence="11 12">
    <name type="scientific">Flavobacterium granuli</name>
    <dbReference type="NCBI Taxonomy" id="280093"/>
    <lineage>
        <taxon>Bacteria</taxon>
        <taxon>Pseudomonadati</taxon>
        <taxon>Bacteroidota</taxon>
        <taxon>Flavobacteriia</taxon>
        <taxon>Flavobacteriales</taxon>
        <taxon>Flavobacteriaceae</taxon>
        <taxon>Flavobacterium</taxon>
    </lineage>
</organism>
<evidence type="ECO:0000256" key="2">
    <source>
        <dbReference type="ARBA" id="ARBA00007613"/>
    </source>
</evidence>
<keyword evidence="7" id="KW-0998">Cell outer membrane</keyword>
<dbReference type="GO" id="GO:1990281">
    <property type="term" value="C:efflux pump complex"/>
    <property type="evidence" value="ECO:0007669"/>
    <property type="project" value="TreeGrafter"/>
</dbReference>
<reference evidence="12" key="2">
    <citation type="submission" date="2016-11" db="EMBL/GenBank/DDBJ databases">
        <authorList>
            <person name="Varghese N."/>
            <person name="Submissions S."/>
        </authorList>
    </citation>
    <scope>NUCLEOTIDE SEQUENCE [LARGE SCALE GENOMIC DNA]</scope>
    <source>
        <strain evidence="12">DSM 19729</strain>
    </source>
</reference>
<dbReference type="AlphaFoldDB" id="A0A1M5QCC5"/>
<proteinExistence type="inferred from homology"/>
<keyword evidence="5 9" id="KW-0812">Transmembrane</keyword>
<feature type="transmembrane region" description="Helical" evidence="9">
    <location>
        <begin position="36"/>
        <end position="53"/>
    </location>
</feature>